<keyword evidence="2" id="KW-0808">Transferase</keyword>
<dbReference type="RefSeq" id="WP_184985209.1">
    <property type="nucleotide sequence ID" value="NZ_BAAALO010000019.1"/>
</dbReference>
<organism evidence="5 6">
    <name type="scientific">Sphaerisporangium rubeum</name>
    <dbReference type="NCBI Taxonomy" id="321317"/>
    <lineage>
        <taxon>Bacteria</taxon>
        <taxon>Bacillati</taxon>
        <taxon>Actinomycetota</taxon>
        <taxon>Actinomycetes</taxon>
        <taxon>Streptosporangiales</taxon>
        <taxon>Streptosporangiaceae</taxon>
        <taxon>Sphaerisporangium</taxon>
    </lineage>
</organism>
<evidence type="ECO:0000313" key="6">
    <source>
        <dbReference type="Proteomes" id="UP000555564"/>
    </source>
</evidence>
<dbReference type="Gene3D" id="3.40.47.10">
    <property type="match status" value="2"/>
</dbReference>
<dbReference type="EMBL" id="JACHIU010000001">
    <property type="protein sequence ID" value="MBB6475692.1"/>
    <property type="molecule type" value="Genomic_DNA"/>
</dbReference>
<evidence type="ECO:0000256" key="2">
    <source>
        <dbReference type="ARBA" id="ARBA00022679"/>
    </source>
</evidence>
<protein>
    <submittedName>
        <fullName evidence="5">Polyketide biosynthesis 3-hydroxy-3-methylglutaryl-CoA synthase-like enzyme PksG</fullName>
    </submittedName>
</protein>
<comment type="similarity">
    <text evidence="1">Belongs to the thiolase-like superfamily. HMG-CoA synthase family.</text>
</comment>
<dbReference type="PANTHER" id="PTHR43323:SF2">
    <property type="entry name" value="HYDROXYMETHYLGLUTARYL-COA SYNTHASE"/>
    <property type="match status" value="1"/>
</dbReference>
<comment type="caution">
    <text evidence="5">The sequence shown here is derived from an EMBL/GenBank/DDBJ whole genome shotgun (WGS) entry which is preliminary data.</text>
</comment>
<dbReference type="PANTHER" id="PTHR43323">
    <property type="entry name" value="3-HYDROXY-3-METHYLGLUTARYL COENZYME A SYNTHASE"/>
    <property type="match status" value="1"/>
</dbReference>
<dbReference type="GO" id="GO:0004421">
    <property type="term" value="F:hydroxymethylglutaryl-CoA synthase activity"/>
    <property type="evidence" value="ECO:0007669"/>
    <property type="project" value="InterPro"/>
</dbReference>
<dbReference type="AlphaFoldDB" id="A0A7X0IL43"/>
<proteinExistence type="inferred from homology"/>
<dbReference type="Proteomes" id="UP000555564">
    <property type="component" value="Unassembled WGS sequence"/>
</dbReference>
<feature type="domain" description="Hydroxymethylglutaryl-coenzyme A synthase C-terminal" evidence="4">
    <location>
        <begin position="266"/>
        <end position="364"/>
    </location>
</feature>
<dbReference type="Pfam" id="PF08540">
    <property type="entry name" value="HMG_CoA_synt_C"/>
    <property type="match status" value="1"/>
</dbReference>
<dbReference type="Pfam" id="PF01154">
    <property type="entry name" value="HMG_CoA_synt_N"/>
    <property type="match status" value="1"/>
</dbReference>
<evidence type="ECO:0000256" key="1">
    <source>
        <dbReference type="ARBA" id="ARBA00007061"/>
    </source>
</evidence>
<dbReference type="InterPro" id="IPR013528">
    <property type="entry name" value="HMG_CoA_synth_N"/>
</dbReference>
<keyword evidence="6" id="KW-1185">Reference proteome</keyword>
<evidence type="ECO:0000259" key="4">
    <source>
        <dbReference type="Pfam" id="PF08540"/>
    </source>
</evidence>
<sequence>MTAGIEALNVYCGVAQIPVRTLFEGRGLDTDRIGNLMMRNRSVGLPFEDPVSNAVNAAKPVVDLMDPADKSRIELLITSTESGLDYSKSVASYVHEYLGLPATCRVVEVKQACYAATAAVQMAVAYVASGISPGAKALVIATDVALVDERGQYAEPATGAGAAAVLIGEDPRVLTVDLGAFGNHSYETLDSARPTPTFDIADSDRSLFAYLDCLSNCFEDYRSRVEDVDFATTFDYLAMHTPFAGMVKAAHRKLMREFAGIPPARAEEDFTRRVLPSLAYPSVVGNLCSGSVYLALCSLIDHAELAELDGGARVGLYSYGSGCSSEFFSGLVDQRSAEALAPMRIGEHLEGRCELTFEEYAAVLPANLTCLVPEQDRTVDVTAYDDILGRARIDRDLLVNTGTKDYHRTYEWLNT</sequence>
<dbReference type="InterPro" id="IPR013746">
    <property type="entry name" value="HMG_CoA_synt_C_dom"/>
</dbReference>
<gene>
    <name evidence="5" type="ORF">BJ992_005123</name>
</gene>
<name>A0A7X0IL43_9ACTN</name>
<reference evidence="5 6" key="1">
    <citation type="submission" date="2020-08" db="EMBL/GenBank/DDBJ databases">
        <title>Sequencing the genomes of 1000 actinobacteria strains.</title>
        <authorList>
            <person name="Klenk H.-P."/>
        </authorList>
    </citation>
    <scope>NUCLEOTIDE SEQUENCE [LARGE SCALE GENOMIC DNA]</scope>
    <source>
        <strain evidence="5 6">DSM 44936</strain>
    </source>
</reference>
<accession>A0A7X0IL43</accession>
<evidence type="ECO:0000259" key="3">
    <source>
        <dbReference type="Pfam" id="PF01154"/>
    </source>
</evidence>
<dbReference type="InterPro" id="IPR016039">
    <property type="entry name" value="Thiolase-like"/>
</dbReference>
<dbReference type="SUPFAM" id="SSF53901">
    <property type="entry name" value="Thiolase-like"/>
    <property type="match status" value="2"/>
</dbReference>
<dbReference type="CDD" id="cd00827">
    <property type="entry name" value="init_cond_enzymes"/>
    <property type="match status" value="1"/>
</dbReference>
<feature type="domain" description="Hydroxymethylglutaryl-coenzyme A synthase N-terminal" evidence="3">
    <location>
        <begin position="71"/>
        <end position="170"/>
    </location>
</feature>
<dbReference type="GO" id="GO:0006084">
    <property type="term" value="P:acetyl-CoA metabolic process"/>
    <property type="evidence" value="ECO:0007669"/>
    <property type="project" value="InterPro"/>
</dbReference>
<evidence type="ECO:0000313" key="5">
    <source>
        <dbReference type="EMBL" id="MBB6475692.1"/>
    </source>
</evidence>